<feature type="compositionally biased region" description="Pro residues" evidence="1">
    <location>
        <begin position="132"/>
        <end position="180"/>
    </location>
</feature>
<sequence>MVDWKNPVGHIPHRVKLASGMAVLLALGGAAGAGAVAYTRPPVEMAPTVATAIAQVPQRSGITTVKGKVAEVYGDRFVLQDGTGRLLVDVGRDGSGQVRAGNALMVQGRYDNGQLRASYLVDPQGGVTQVGAPPPPPPHGPGRDGPPPPPPPNGAGAPPPPPPPAPGDGAAPPPPPPPPAAGANGALGQPRPGTPPPPPPVAPVTPGAATK</sequence>
<evidence type="ECO:0000313" key="2">
    <source>
        <dbReference type="EMBL" id="MFC3671388.1"/>
    </source>
</evidence>
<evidence type="ECO:0008006" key="4">
    <source>
        <dbReference type="Google" id="ProtNLM"/>
    </source>
</evidence>
<gene>
    <name evidence="2" type="ORF">ACFOOT_08120</name>
</gene>
<protein>
    <recommendedName>
        <fullName evidence="4">Bacterial OB-fold domain-containing protein</fullName>
    </recommendedName>
</protein>
<keyword evidence="3" id="KW-1185">Reference proteome</keyword>
<accession>A0ABV7V1V1</accession>
<evidence type="ECO:0000256" key="1">
    <source>
        <dbReference type="SAM" id="MobiDB-lite"/>
    </source>
</evidence>
<comment type="caution">
    <text evidence="2">The sequence shown here is derived from an EMBL/GenBank/DDBJ whole genome shotgun (WGS) entry which is preliminary data.</text>
</comment>
<organism evidence="2 3">
    <name type="scientific">Novosphingobium pokkalii</name>
    <dbReference type="NCBI Taxonomy" id="1770194"/>
    <lineage>
        <taxon>Bacteria</taxon>
        <taxon>Pseudomonadati</taxon>
        <taxon>Pseudomonadota</taxon>
        <taxon>Alphaproteobacteria</taxon>
        <taxon>Sphingomonadales</taxon>
        <taxon>Sphingomonadaceae</taxon>
        <taxon>Novosphingobium</taxon>
    </lineage>
</organism>
<dbReference type="Proteomes" id="UP001595683">
    <property type="component" value="Unassembled WGS sequence"/>
</dbReference>
<proteinExistence type="predicted"/>
<dbReference type="RefSeq" id="WP_191322637.1">
    <property type="nucleotide sequence ID" value="NZ_BMZP01000001.1"/>
</dbReference>
<dbReference type="InterPro" id="IPR036700">
    <property type="entry name" value="BOBF_sf"/>
</dbReference>
<reference evidence="3" key="1">
    <citation type="journal article" date="2019" name="Int. J. Syst. Evol. Microbiol.">
        <title>The Global Catalogue of Microorganisms (GCM) 10K type strain sequencing project: providing services to taxonomists for standard genome sequencing and annotation.</title>
        <authorList>
            <consortium name="The Broad Institute Genomics Platform"/>
            <consortium name="The Broad Institute Genome Sequencing Center for Infectious Disease"/>
            <person name="Wu L."/>
            <person name="Ma J."/>
        </authorList>
    </citation>
    <scope>NUCLEOTIDE SEQUENCE [LARGE SCALE GENOMIC DNA]</scope>
    <source>
        <strain evidence="3">KCTC 42224</strain>
    </source>
</reference>
<feature type="compositionally biased region" description="Pro residues" evidence="1">
    <location>
        <begin position="192"/>
        <end position="203"/>
    </location>
</feature>
<name>A0ABV7V1V1_9SPHN</name>
<dbReference type="SUPFAM" id="SSF101756">
    <property type="entry name" value="Hypothetical protein YgiW"/>
    <property type="match status" value="1"/>
</dbReference>
<dbReference type="EMBL" id="JBHRYE010000011">
    <property type="protein sequence ID" value="MFC3671388.1"/>
    <property type="molecule type" value="Genomic_DNA"/>
</dbReference>
<evidence type="ECO:0000313" key="3">
    <source>
        <dbReference type="Proteomes" id="UP001595683"/>
    </source>
</evidence>
<feature type="region of interest" description="Disordered" evidence="1">
    <location>
        <begin position="124"/>
        <end position="211"/>
    </location>
</feature>